<name>A0A0S2ZQ58_9FUSO</name>
<evidence type="ECO:0000259" key="1">
    <source>
        <dbReference type="Pfam" id="PF13476"/>
    </source>
</evidence>
<dbReference type="GO" id="GO:0006302">
    <property type="term" value="P:double-strand break repair"/>
    <property type="evidence" value="ECO:0007669"/>
    <property type="project" value="InterPro"/>
</dbReference>
<dbReference type="InterPro" id="IPR038729">
    <property type="entry name" value="Rad50/SbcC_AAA"/>
</dbReference>
<dbReference type="Gene3D" id="3.40.50.300">
    <property type="entry name" value="P-loop containing nucleotide triphosphate hydrolases"/>
    <property type="match status" value="1"/>
</dbReference>
<dbReference type="KEGG" id="fhw:RN87_10470"/>
<dbReference type="AlphaFoldDB" id="A0A0S2ZQ58"/>
<feature type="domain" description="Rad50/SbcC-type AAA" evidence="1">
    <location>
        <begin position="5"/>
        <end position="109"/>
    </location>
</feature>
<accession>A0A0S2ZQ58</accession>
<evidence type="ECO:0000313" key="2">
    <source>
        <dbReference type="EMBL" id="ALQ40937.1"/>
    </source>
</evidence>
<dbReference type="OrthoDB" id="9792800at2"/>
<organism evidence="2">
    <name type="scientific">Fusobacterium hwasookii ChDC F174</name>
    <dbReference type="NCBI Taxonomy" id="1307442"/>
    <lineage>
        <taxon>Bacteria</taxon>
        <taxon>Fusobacteriati</taxon>
        <taxon>Fusobacteriota</taxon>
        <taxon>Fusobacteriia</taxon>
        <taxon>Fusobacteriales</taxon>
        <taxon>Fusobacteriaceae</taxon>
        <taxon>Fusobacterium</taxon>
    </lineage>
</organism>
<proteinExistence type="predicted"/>
<dbReference type="EMBL" id="CP013331">
    <property type="protein sequence ID" value="ALQ40937.1"/>
    <property type="molecule type" value="Genomic_DNA"/>
</dbReference>
<dbReference type="Proteomes" id="UP000063275">
    <property type="component" value="Chromosome"/>
</dbReference>
<evidence type="ECO:0000313" key="3">
    <source>
        <dbReference type="Proteomes" id="UP000063275"/>
    </source>
</evidence>
<dbReference type="SUPFAM" id="SSF52540">
    <property type="entry name" value="P-loop containing nucleoside triphosphate hydrolases"/>
    <property type="match status" value="1"/>
</dbReference>
<dbReference type="GO" id="GO:0016887">
    <property type="term" value="F:ATP hydrolysis activity"/>
    <property type="evidence" value="ECO:0007669"/>
    <property type="project" value="InterPro"/>
</dbReference>
<dbReference type="PANTHER" id="PTHR32182">
    <property type="entry name" value="DNA REPLICATION AND REPAIR PROTEIN RECF"/>
    <property type="match status" value="1"/>
</dbReference>
<dbReference type="Pfam" id="PF13476">
    <property type="entry name" value="AAA_23"/>
    <property type="match status" value="1"/>
</dbReference>
<protein>
    <recommendedName>
        <fullName evidence="1">Rad50/SbcC-type AAA domain-containing protein</fullName>
    </recommendedName>
</protein>
<dbReference type="RefSeq" id="WP_029493826.1">
    <property type="nucleotide sequence ID" value="NZ_ATKF01000105.1"/>
</dbReference>
<dbReference type="GO" id="GO:0000731">
    <property type="term" value="P:DNA synthesis involved in DNA repair"/>
    <property type="evidence" value="ECO:0007669"/>
    <property type="project" value="TreeGrafter"/>
</dbReference>
<sequence>MKIKKLVIKNYKKYRDISIELNSGVNIFVGDNNSEKSTILEAISMVLTGKINGIPITNKLLVNNKKVIQTQRYFLKYFKKYIGRTHTDTKFKNNLLISIFCNSQNVNYKSIYNIFPTEFSVGFLFLL</sequence>
<dbReference type="InterPro" id="IPR027417">
    <property type="entry name" value="P-loop_NTPase"/>
</dbReference>
<gene>
    <name evidence="2" type="ORF">RN87_10470</name>
</gene>
<reference evidence="2 3" key="1">
    <citation type="submission" date="2015-11" db="EMBL/GenBank/DDBJ databases">
        <authorList>
            <person name="Zhang Y."/>
            <person name="Guo Z."/>
        </authorList>
    </citation>
    <scope>NUCLEOTIDE SEQUENCE [LARGE SCALE GENOMIC DNA]</scope>
    <source>
        <strain evidence="2 3">ChDC F174</strain>
    </source>
</reference>
<dbReference type="PANTHER" id="PTHR32182:SF22">
    <property type="entry name" value="ATP-DEPENDENT ENDONUCLEASE, OLD FAMILY-RELATED"/>
    <property type="match status" value="1"/>
</dbReference>